<feature type="domain" description="ABC transporter" evidence="13">
    <location>
        <begin position="1054"/>
        <end position="1315"/>
    </location>
</feature>
<evidence type="ECO:0000256" key="10">
    <source>
        <dbReference type="SAM" id="Coils"/>
    </source>
</evidence>
<evidence type="ECO:0000256" key="12">
    <source>
        <dbReference type="SAM" id="Phobius"/>
    </source>
</evidence>
<dbReference type="InterPro" id="IPR003439">
    <property type="entry name" value="ABC_transporter-like_ATP-bd"/>
</dbReference>
<dbReference type="InterPro" id="IPR003593">
    <property type="entry name" value="AAA+_ATPase"/>
</dbReference>
<organism evidence="15 16">
    <name type="scientific">Purpureocillium takamizusanense</name>
    <dbReference type="NCBI Taxonomy" id="2060973"/>
    <lineage>
        <taxon>Eukaryota</taxon>
        <taxon>Fungi</taxon>
        <taxon>Dikarya</taxon>
        <taxon>Ascomycota</taxon>
        <taxon>Pezizomycotina</taxon>
        <taxon>Sordariomycetes</taxon>
        <taxon>Hypocreomycetidae</taxon>
        <taxon>Hypocreales</taxon>
        <taxon>Ophiocordycipitaceae</taxon>
        <taxon>Purpureocillium</taxon>
    </lineage>
</organism>
<evidence type="ECO:0000256" key="3">
    <source>
        <dbReference type="ARBA" id="ARBA00022448"/>
    </source>
</evidence>
<feature type="transmembrane region" description="Helical" evidence="12">
    <location>
        <begin position="337"/>
        <end position="356"/>
    </location>
</feature>
<keyword evidence="9 12" id="KW-0472">Membrane</keyword>
<feature type="compositionally biased region" description="Basic and acidic residues" evidence="11">
    <location>
        <begin position="38"/>
        <end position="47"/>
    </location>
</feature>
<feature type="coiled-coil region" evidence="10">
    <location>
        <begin position="653"/>
        <end position="708"/>
    </location>
</feature>
<feature type="transmembrane region" description="Helical" evidence="12">
    <location>
        <begin position="192"/>
        <end position="212"/>
    </location>
</feature>
<keyword evidence="8 12" id="KW-1133">Transmembrane helix</keyword>
<feature type="region of interest" description="Disordered" evidence="11">
    <location>
        <begin position="1"/>
        <end position="47"/>
    </location>
</feature>
<dbReference type="PROSITE" id="PS50929">
    <property type="entry name" value="ABC_TM1F"/>
    <property type="match status" value="2"/>
</dbReference>
<dbReference type="KEGG" id="ptkz:JDV02_004843"/>
<dbReference type="InterPro" id="IPR011527">
    <property type="entry name" value="ABC1_TM_dom"/>
</dbReference>
<feature type="transmembrane region" description="Helical" evidence="12">
    <location>
        <begin position="875"/>
        <end position="893"/>
    </location>
</feature>
<dbReference type="InterPro" id="IPR017871">
    <property type="entry name" value="ABC_transporter-like_CS"/>
</dbReference>
<dbReference type="CDD" id="cd03249">
    <property type="entry name" value="ABC_MTABC3_MDL1_MDL2"/>
    <property type="match status" value="1"/>
</dbReference>
<feature type="transmembrane region" description="Helical" evidence="12">
    <location>
        <begin position="842"/>
        <end position="869"/>
    </location>
</feature>
<evidence type="ECO:0000256" key="4">
    <source>
        <dbReference type="ARBA" id="ARBA00022692"/>
    </source>
</evidence>
<evidence type="ECO:0000256" key="9">
    <source>
        <dbReference type="ARBA" id="ARBA00023136"/>
    </source>
</evidence>
<evidence type="ECO:0000256" key="2">
    <source>
        <dbReference type="ARBA" id="ARBA00007577"/>
    </source>
</evidence>
<dbReference type="CDD" id="cd18577">
    <property type="entry name" value="ABC_6TM_Pgp_ABCB1_D1_like"/>
    <property type="match status" value="1"/>
</dbReference>
<feature type="compositionally biased region" description="Low complexity" evidence="11">
    <location>
        <begin position="1161"/>
        <end position="1178"/>
    </location>
</feature>
<evidence type="ECO:0000259" key="14">
    <source>
        <dbReference type="PROSITE" id="PS50929"/>
    </source>
</evidence>
<dbReference type="InterPro" id="IPR027417">
    <property type="entry name" value="P-loop_NTPase"/>
</dbReference>
<keyword evidence="4 12" id="KW-0812">Transmembrane</keyword>
<dbReference type="OrthoDB" id="6500128at2759"/>
<dbReference type="GO" id="GO:0016887">
    <property type="term" value="F:ATP hydrolysis activity"/>
    <property type="evidence" value="ECO:0007669"/>
    <property type="project" value="InterPro"/>
</dbReference>
<gene>
    <name evidence="15" type="ORF">JDV02_004843</name>
</gene>
<proteinExistence type="inferred from homology"/>
<keyword evidence="3" id="KW-0813">Transport</keyword>
<dbReference type="FunFam" id="1.20.1560.10:FF:000057">
    <property type="entry name" value="ABC multidrug transporter SitT"/>
    <property type="match status" value="1"/>
</dbReference>
<evidence type="ECO:0000256" key="7">
    <source>
        <dbReference type="ARBA" id="ARBA00022840"/>
    </source>
</evidence>
<keyword evidence="7" id="KW-0067">ATP-binding</keyword>
<feature type="domain" description="ABC transmembrane type-1" evidence="14">
    <location>
        <begin position="732"/>
        <end position="1019"/>
    </location>
</feature>
<dbReference type="GeneID" id="72066794"/>
<dbReference type="PANTHER" id="PTHR43394:SF11">
    <property type="entry name" value="ATP-BINDING CASSETTE TRANSPORTER"/>
    <property type="match status" value="1"/>
</dbReference>
<dbReference type="GO" id="GO:0005524">
    <property type="term" value="F:ATP binding"/>
    <property type="evidence" value="ECO:0007669"/>
    <property type="project" value="UniProtKB-KW"/>
</dbReference>
<dbReference type="FunFam" id="3.40.50.300:FF:000913">
    <property type="entry name" value="ABC multidrug transporter SitT"/>
    <property type="match status" value="1"/>
</dbReference>
<feature type="region of interest" description="Disordered" evidence="11">
    <location>
        <begin position="1153"/>
        <end position="1178"/>
    </location>
</feature>
<feature type="transmembrane region" description="Helical" evidence="12">
    <location>
        <begin position="729"/>
        <end position="752"/>
    </location>
</feature>
<dbReference type="CDD" id="cd18578">
    <property type="entry name" value="ABC_6TM_Pgp_ABCB1_D2_like"/>
    <property type="match status" value="1"/>
</dbReference>
<evidence type="ECO:0000256" key="8">
    <source>
        <dbReference type="ARBA" id="ARBA00022989"/>
    </source>
</evidence>
<evidence type="ECO:0000256" key="11">
    <source>
        <dbReference type="SAM" id="MobiDB-lite"/>
    </source>
</evidence>
<dbReference type="PANTHER" id="PTHR43394">
    <property type="entry name" value="ATP-DEPENDENT PERMEASE MDL1, MITOCHONDRIAL"/>
    <property type="match status" value="1"/>
</dbReference>
<dbReference type="PROSITE" id="PS00211">
    <property type="entry name" value="ABC_TRANSPORTER_1"/>
    <property type="match status" value="2"/>
</dbReference>
<dbReference type="InterPro" id="IPR039421">
    <property type="entry name" value="Type_1_exporter"/>
</dbReference>
<dbReference type="FunFam" id="3.40.50.300:FF:000251">
    <property type="entry name" value="ABC transporter B family member 19"/>
    <property type="match status" value="1"/>
</dbReference>
<evidence type="ECO:0000259" key="13">
    <source>
        <dbReference type="PROSITE" id="PS50893"/>
    </source>
</evidence>
<dbReference type="GO" id="GO:0090374">
    <property type="term" value="P:oligopeptide export from mitochondrion"/>
    <property type="evidence" value="ECO:0007669"/>
    <property type="project" value="TreeGrafter"/>
</dbReference>
<name>A0A9Q8QFC0_9HYPO</name>
<sequence length="1319" mass="141870">MGHPEEPGPAAAQDSSQANSEKPASGIDIAVQQQQQQDETKPEGKEGDSGNAYWRIFSYAGKLEYAFFAISIVAAIASGAGIALQNLIFGRFVTIITDYASQKSSGSDFRREAAELALYFVYLGIGRFVLAYLYNVLLNYNAYRIVRNIRHAYLGAALRQEAAYYDLGQGGSIATQAASSGRLIQGGIAEKLGLTFQGLSAFVTAFAVAFATNWKLTLITLCIAPATIIVMAITGTIEAGHETKILDIYARANAFAEGVLSSARTVHAFGMRARLVARFDTYLVEAHAVGSKISLLFGILFSAEYTIIYLGFGLAFWQGIHMLARGDIGSSGEIFTVLLSVVIGAISLTLLAPYSIEFARAASAAAQLFSLIDRKSAIDPLDPSGEQPAETIGELELEDVSFAYPSRPNTTVLDGFSLKVPAGKVTALVGHSGSGKSTIVGLIERWYEPTSGTIKLDGRPIDKLNLNWLRKHVRLVQQEPILFRGSVFDNIAHGLVGTKWESASKDEQMALVVEAAKTAYAHDFITELPDGYDTDIGQRGGLLSGGQKQRVAIARSVVSEPKVLLLDEATSALDPHAEGIVQQALDRAAEGRTTLVIAHKLATIKRAHNIVVMSKGGRIVEQGAHADLVAAGGVYAQLVRVQNLLVSAASGVVEDTDEEEEKAAAEAAVAQAEGDDDKAALGKTLTRYATAERERMQTQKDRDDYERHRHLGLLSVIVRLVRDAPELRVTYFFVLLACLGSCAAIPGQAILLANMTDVFTLTGAAMVDKGNFFAAMFIVLAAGCFLFYFTMGYSTNTVAQTLSHKFRRQSLDDMLRQDLQFFDRPENNTGALSSRLDENPQAILELMGFNVALILISALNVAVCSVLGIAHSWKLGLVVVLAGLPPMLAAGWLKIRFDVRLDRDVAARHAEASALASEAVTAIRTVSSLAIEGSVLRRYTAELDGAVKGSLRPLCAMMVWFALTQSLEYGFLALGFWYGCRLVSFNEITMYQFFVTFMAVFFSGQATSQIFQFSTSMTKGKNAANYIFWLHALQPTVQETPENRDNTPGTGGSIGLEHVRFSYPLRPEATVLKGVDLEIKNGQFVALVGASGCGKSTMVAMLERFYDPSAGVIRIAGDPLPVLNPRLYRRDVSLVQQEPTLFQGSIRENIALGVDDPCPSSPSSTASPSSSSPSSSSTTVSDAAIEAALRAANAWDFVASLPDGLATAAGPNGTQLSGGQRQRIAIARALIRDPRVLLLDEATSALDTESEKVVQAALADAASRGDRVTVAVAHRLSTVKDADVICVFYGGRIVERGTHAELIALGGMYRKMCEAQNLD</sequence>
<feature type="transmembrane region" description="Helical" evidence="12">
    <location>
        <begin position="958"/>
        <end position="978"/>
    </location>
</feature>
<evidence type="ECO:0000313" key="16">
    <source>
        <dbReference type="Proteomes" id="UP000829364"/>
    </source>
</evidence>
<feature type="transmembrane region" description="Helical" evidence="12">
    <location>
        <begin position="295"/>
        <end position="317"/>
    </location>
</feature>
<feature type="compositionally biased region" description="Polar residues" evidence="11">
    <location>
        <begin position="13"/>
        <end position="22"/>
    </location>
</feature>
<evidence type="ECO:0000256" key="5">
    <source>
        <dbReference type="ARBA" id="ARBA00022737"/>
    </source>
</evidence>
<accession>A0A9Q8QFC0</accession>
<dbReference type="GO" id="GO:0005743">
    <property type="term" value="C:mitochondrial inner membrane"/>
    <property type="evidence" value="ECO:0007669"/>
    <property type="project" value="TreeGrafter"/>
</dbReference>
<dbReference type="Proteomes" id="UP000829364">
    <property type="component" value="Chromosome 4"/>
</dbReference>
<reference evidence="15" key="1">
    <citation type="submission" date="2021-11" db="EMBL/GenBank/DDBJ databases">
        <title>Purpureocillium_takamizusanense_genome.</title>
        <authorList>
            <person name="Nguyen N.-H."/>
        </authorList>
    </citation>
    <scope>NUCLEOTIDE SEQUENCE</scope>
    <source>
        <strain evidence="15">PT3</strain>
    </source>
</reference>
<dbReference type="GO" id="GO:0015421">
    <property type="term" value="F:ABC-type oligopeptide transporter activity"/>
    <property type="evidence" value="ECO:0007669"/>
    <property type="project" value="TreeGrafter"/>
</dbReference>
<comment type="subcellular location">
    <subcellularLocation>
        <location evidence="1">Membrane</location>
        <topology evidence="1">Multi-pass membrane protein</topology>
    </subcellularLocation>
</comment>
<dbReference type="Gene3D" id="3.40.50.300">
    <property type="entry name" value="P-loop containing nucleotide triphosphate hydrolases"/>
    <property type="match status" value="2"/>
</dbReference>
<dbReference type="InterPro" id="IPR036640">
    <property type="entry name" value="ABC1_TM_sf"/>
</dbReference>
<dbReference type="Pfam" id="PF00664">
    <property type="entry name" value="ABC_membrane"/>
    <property type="match status" value="2"/>
</dbReference>
<dbReference type="SUPFAM" id="SSF90123">
    <property type="entry name" value="ABC transporter transmembrane region"/>
    <property type="match status" value="2"/>
</dbReference>
<feature type="transmembrane region" description="Helical" evidence="12">
    <location>
        <begin position="772"/>
        <end position="791"/>
    </location>
</feature>
<evidence type="ECO:0000256" key="6">
    <source>
        <dbReference type="ARBA" id="ARBA00022741"/>
    </source>
</evidence>
<keyword evidence="16" id="KW-1185">Reference proteome</keyword>
<feature type="transmembrane region" description="Helical" evidence="12">
    <location>
        <begin position="116"/>
        <end position="137"/>
    </location>
</feature>
<keyword evidence="6" id="KW-0547">Nucleotide-binding</keyword>
<dbReference type="SUPFAM" id="SSF52540">
    <property type="entry name" value="P-loop containing nucleoside triphosphate hydrolases"/>
    <property type="match status" value="2"/>
</dbReference>
<comment type="similarity">
    <text evidence="2">Belongs to the ABC transporter superfamily. ABCB family. Multidrug resistance exporter (TC 3.A.1.201) subfamily.</text>
</comment>
<dbReference type="PROSITE" id="PS50893">
    <property type="entry name" value="ABC_TRANSPORTER_2"/>
    <property type="match status" value="2"/>
</dbReference>
<dbReference type="EMBL" id="CP086357">
    <property type="protein sequence ID" value="UNI18585.1"/>
    <property type="molecule type" value="Genomic_DNA"/>
</dbReference>
<feature type="domain" description="ABC transmembrane type-1" evidence="14">
    <location>
        <begin position="69"/>
        <end position="360"/>
    </location>
</feature>
<dbReference type="SMART" id="SM00382">
    <property type="entry name" value="AAA"/>
    <property type="match status" value="2"/>
</dbReference>
<protein>
    <submittedName>
        <fullName evidence="15">Uncharacterized protein</fullName>
    </submittedName>
</protein>
<keyword evidence="10" id="KW-0175">Coiled coil</keyword>
<dbReference type="Gene3D" id="1.20.1560.10">
    <property type="entry name" value="ABC transporter type 1, transmembrane domain"/>
    <property type="match status" value="1"/>
</dbReference>
<evidence type="ECO:0000313" key="15">
    <source>
        <dbReference type="EMBL" id="UNI18585.1"/>
    </source>
</evidence>
<dbReference type="Pfam" id="PF00005">
    <property type="entry name" value="ABC_tran"/>
    <property type="match status" value="2"/>
</dbReference>
<evidence type="ECO:0000256" key="1">
    <source>
        <dbReference type="ARBA" id="ARBA00004141"/>
    </source>
</evidence>
<feature type="transmembrane region" description="Helical" evidence="12">
    <location>
        <begin position="218"/>
        <end position="237"/>
    </location>
</feature>
<feature type="transmembrane region" description="Helical" evidence="12">
    <location>
        <begin position="65"/>
        <end position="84"/>
    </location>
</feature>
<dbReference type="RefSeq" id="XP_047842066.1">
    <property type="nucleotide sequence ID" value="XM_047986086.1"/>
</dbReference>
<keyword evidence="5" id="KW-0677">Repeat</keyword>
<feature type="transmembrane region" description="Helical" evidence="12">
    <location>
        <begin position="990"/>
        <end position="1011"/>
    </location>
</feature>
<feature type="domain" description="ABC transporter" evidence="13">
    <location>
        <begin position="395"/>
        <end position="641"/>
    </location>
</feature>